<sequence length="79" mass="8904">MAFKWENIFVMSGNCRRTKVINGCMSGGVEVINRRRSFMSTAATAQACRQRQQLLLMLASTRSETDVWKNAARNSSKTT</sequence>
<reference evidence="3" key="2">
    <citation type="submission" date="2019-09" db="UniProtKB">
        <authorList>
            <consortium name="WormBaseParasite"/>
        </authorList>
    </citation>
    <scope>IDENTIFICATION</scope>
</reference>
<dbReference type="AlphaFoldDB" id="A0A183G6Y5"/>
<dbReference type="EMBL" id="UZAH01030049">
    <property type="protein sequence ID" value="VDP09035.1"/>
    <property type="molecule type" value="Genomic_DNA"/>
</dbReference>
<gene>
    <name evidence="1" type="ORF">HPBE_LOCUS17495</name>
</gene>
<organism evidence="2 3">
    <name type="scientific">Heligmosomoides polygyrus</name>
    <name type="common">Parasitic roundworm</name>
    <dbReference type="NCBI Taxonomy" id="6339"/>
    <lineage>
        <taxon>Eukaryota</taxon>
        <taxon>Metazoa</taxon>
        <taxon>Ecdysozoa</taxon>
        <taxon>Nematoda</taxon>
        <taxon>Chromadorea</taxon>
        <taxon>Rhabditida</taxon>
        <taxon>Rhabditina</taxon>
        <taxon>Rhabditomorpha</taxon>
        <taxon>Strongyloidea</taxon>
        <taxon>Heligmosomidae</taxon>
        <taxon>Heligmosomoides</taxon>
    </lineage>
</organism>
<evidence type="ECO:0000313" key="2">
    <source>
        <dbReference type="Proteomes" id="UP000050761"/>
    </source>
</evidence>
<evidence type="ECO:0000313" key="3">
    <source>
        <dbReference type="WBParaSite" id="HPBE_0001749601-mRNA-1"/>
    </source>
</evidence>
<evidence type="ECO:0000313" key="1">
    <source>
        <dbReference type="EMBL" id="VDP09035.1"/>
    </source>
</evidence>
<dbReference type="WBParaSite" id="HPBE_0001749601-mRNA-1">
    <property type="protein sequence ID" value="HPBE_0001749601-mRNA-1"/>
    <property type="gene ID" value="HPBE_0001749601"/>
</dbReference>
<accession>A0A3P8BRP1</accession>
<protein>
    <submittedName>
        <fullName evidence="1 3">Uncharacterized protein</fullName>
    </submittedName>
</protein>
<keyword evidence="2" id="KW-1185">Reference proteome</keyword>
<name>A0A183G6Y5_HELPZ</name>
<dbReference type="Proteomes" id="UP000050761">
    <property type="component" value="Unassembled WGS sequence"/>
</dbReference>
<accession>A0A183G6Y5</accession>
<reference evidence="1 2" key="1">
    <citation type="submission" date="2018-11" db="EMBL/GenBank/DDBJ databases">
        <authorList>
            <consortium name="Pathogen Informatics"/>
        </authorList>
    </citation>
    <scope>NUCLEOTIDE SEQUENCE [LARGE SCALE GENOMIC DNA]</scope>
</reference>
<proteinExistence type="predicted"/>